<name>A0A445MCL4_ENSVE</name>
<reference evidence="1" key="1">
    <citation type="journal article" date="2018" name="Data Brief">
        <title>Genome sequence data from 17 accessions of Ensete ventricosum, a staple food crop for millions in Ethiopia.</title>
        <authorList>
            <person name="Yemataw Z."/>
            <person name="Muzemil S."/>
            <person name="Ambachew D."/>
            <person name="Tripathi L."/>
            <person name="Tesfaye K."/>
            <person name="Chala A."/>
            <person name="Farbos A."/>
            <person name="O'Neill P."/>
            <person name="Moore K."/>
            <person name="Grant M."/>
            <person name="Studholme D.J."/>
        </authorList>
    </citation>
    <scope>NUCLEOTIDE SEQUENCE [LARGE SCALE GENOMIC DNA]</scope>
    <source>
        <tissue evidence="1">Leaf</tissue>
    </source>
</reference>
<protein>
    <submittedName>
        <fullName evidence="1">Uncharacterized protein</fullName>
    </submittedName>
</protein>
<gene>
    <name evidence="1" type="ORF">BHM03_00009338</name>
</gene>
<dbReference type="AlphaFoldDB" id="A0A445MCL4"/>
<proteinExistence type="predicted"/>
<accession>A0A445MCL4</accession>
<dbReference type="EMBL" id="KV875615">
    <property type="protein sequence ID" value="RZR72005.1"/>
    <property type="molecule type" value="Genomic_DNA"/>
</dbReference>
<evidence type="ECO:0000313" key="1">
    <source>
        <dbReference type="EMBL" id="RZR72005.1"/>
    </source>
</evidence>
<sequence length="161" mass="17630">MNVLGYYVIVPRRYRGYNPLDLFVLSYNVLYILRTEAEVSPQLGSAHVHISAQGFFVGARGMCRLLGTSASRSGTQAVASCQCHLLVLGGATAAWSLLQCYGEVAYPRSGDLVWLASMSGASPFTTRSFYGSLPELKYILLLYRGCMEENLTVEPGDTAWT</sequence>
<organism evidence="1">
    <name type="scientific">Ensete ventricosum</name>
    <name type="common">Abyssinian banana</name>
    <name type="synonym">Musa ensete</name>
    <dbReference type="NCBI Taxonomy" id="4639"/>
    <lineage>
        <taxon>Eukaryota</taxon>
        <taxon>Viridiplantae</taxon>
        <taxon>Streptophyta</taxon>
        <taxon>Embryophyta</taxon>
        <taxon>Tracheophyta</taxon>
        <taxon>Spermatophyta</taxon>
        <taxon>Magnoliopsida</taxon>
        <taxon>Liliopsida</taxon>
        <taxon>Zingiberales</taxon>
        <taxon>Musaceae</taxon>
        <taxon>Ensete</taxon>
    </lineage>
</organism>
<dbReference type="Proteomes" id="UP000290560">
    <property type="component" value="Unassembled WGS sequence"/>
</dbReference>